<gene>
    <name evidence="6" type="ORF">GCM10011495_25830</name>
</gene>
<organism evidence="6 7">
    <name type="scientific">Hymenobacter frigidus</name>
    <dbReference type="NCBI Taxonomy" id="1524095"/>
    <lineage>
        <taxon>Bacteria</taxon>
        <taxon>Pseudomonadati</taxon>
        <taxon>Bacteroidota</taxon>
        <taxon>Cytophagia</taxon>
        <taxon>Cytophagales</taxon>
        <taxon>Hymenobacteraceae</taxon>
        <taxon>Hymenobacter</taxon>
    </lineage>
</organism>
<keyword evidence="2" id="KW-0808">Transferase</keyword>
<comment type="caution">
    <text evidence="6">The sequence shown here is derived from an EMBL/GenBank/DDBJ whole genome shotgun (WGS) entry which is preliminary data.</text>
</comment>
<name>A0ABQ2A701_9BACT</name>
<evidence type="ECO:0000313" key="6">
    <source>
        <dbReference type="EMBL" id="GGH87283.1"/>
    </source>
</evidence>
<feature type="domain" description="THUMP" evidence="5">
    <location>
        <begin position="42"/>
        <end position="153"/>
    </location>
</feature>
<dbReference type="EMBL" id="BMGY01000024">
    <property type="protein sequence ID" value="GGH87283.1"/>
    <property type="molecule type" value="Genomic_DNA"/>
</dbReference>
<accession>A0ABQ2A701</accession>
<dbReference type="Gene3D" id="3.30.2130.30">
    <property type="match status" value="1"/>
</dbReference>
<dbReference type="Pfam" id="PF22020">
    <property type="entry name" value="RlmL_1st"/>
    <property type="match status" value="1"/>
</dbReference>
<dbReference type="Pfam" id="PF01170">
    <property type="entry name" value="UPF0020"/>
    <property type="match status" value="1"/>
</dbReference>
<dbReference type="InterPro" id="IPR004114">
    <property type="entry name" value="THUMP_dom"/>
</dbReference>
<dbReference type="RefSeq" id="WP_188562495.1">
    <property type="nucleotide sequence ID" value="NZ_BMGY01000024.1"/>
</dbReference>
<dbReference type="PANTHER" id="PTHR47313:SF1">
    <property type="entry name" value="RIBOSOMAL RNA LARGE SUBUNIT METHYLTRANSFERASE K_L"/>
    <property type="match status" value="1"/>
</dbReference>
<dbReference type="CDD" id="cd11715">
    <property type="entry name" value="THUMP_AdoMetMT"/>
    <property type="match status" value="1"/>
</dbReference>
<protein>
    <submittedName>
        <fullName evidence="6">RNA methyltransferase</fullName>
    </submittedName>
</protein>
<feature type="region of interest" description="Disordered" evidence="4">
    <location>
        <begin position="379"/>
        <end position="409"/>
    </location>
</feature>
<dbReference type="InterPro" id="IPR000241">
    <property type="entry name" value="RlmKL-like_Mtase"/>
</dbReference>
<dbReference type="PANTHER" id="PTHR47313">
    <property type="entry name" value="RIBOSOMAL RNA LARGE SUBUNIT METHYLTRANSFERASE K/L"/>
    <property type="match status" value="1"/>
</dbReference>
<evidence type="ECO:0000256" key="1">
    <source>
        <dbReference type="ARBA" id="ARBA00022603"/>
    </source>
</evidence>
<dbReference type="Proteomes" id="UP000637774">
    <property type="component" value="Unassembled WGS sequence"/>
</dbReference>
<dbReference type="InterPro" id="IPR029063">
    <property type="entry name" value="SAM-dependent_MTases_sf"/>
</dbReference>
<dbReference type="InterPro" id="IPR054170">
    <property type="entry name" value="RlmL_1st"/>
</dbReference>
<sequence length="409" mass="45271">MHLTATTQFGLEELLADELYHLGADITHIGSRAVEFIGDQRLLYEVALWSRLSMRLLRPFAVFHAADEKALYREVGRIDWQDFIGADQTFAITSVVNRSTFEHSLFVSQLTKDAIVDQFRARTGERPSVDTRTPDIRLHLRMSENEVILSLDAAGDSLHRRGYRQHTNEAPLNEVLAAGLVLLSGWDAKKPLIDPMCGSATILTEAGLISQRIAPGLFHQGKFGFENWYDFDPALWNQVREEAKAQRLEEPQAYLAGSDLDPKTIDMAAANITAAGLEDFIRLSVRDVKDATAPAKEEPGIVITNPPYGERIGEETEMAALYKTIGDALKANFQGYDAFVLTGNLEAAKSIGLKAARRMPLFNGPIDCRLLKYELYRGSRRAPGPHPPAPSPAERGSHGGTEDKSEDGQ</sequence>
<proteinExistence type="predicted"/>
<evidence type="ECO:0000256" key="4">
    <source>
        <dbReference type="SAM" id="MobiDB-lite"/>
    </source>
</evidence>
<dbReference type="Gene3D" id="3.40.50.150">
    <property type="entry name" value="Vaccinia Virus protein VP39"/>
    <property type="match status" value="1"/>
</dbReference>
<dbReference type="GO" id="GO:0008168">
    <property type="term" value="F:methyltransferase activity"/>
    <property type="evidence" value="ECO:0007669"/>
    <property type="project" value="UniProtKB-KW"/>
</dbReference>
<evidence type="ECO:0000256" key="3">
    <source>
        <dbReference type="PROSITE-ProRule" id="PRU00529"/>
    </source>
</evidence>
<dbReference type="GO" id="GO:0032259">
    <property type="term" value="P:methylation"/>
    <property type="evidence" value="ECO:0007669"/>
    <property type="project" value="UniProtKB-KW"/>
</dbReference>
<keyword evidence="1 6" id="KW-0489">Methyltransferase</keyword>
<evidence type="ECO:0000256" key="2">
    <source>
        <dbReference type="ARBA" id="ARBA00022679"/>
    </source>
</evidence>
<keyword evidence="3" id="KW-0694">RNA-binding</keyword>
<dbReference type="SUPFAM" id="SSF53335">
    <property type="entry name" value="S-adenosyl-L-methionine-dependent methyltransferases"/>
    <property type="match status" value="1"/>
</dbReference>
<dbReference type="PROSITE" id="PS51165">
    <property type="entry name" value="THUMP"/>
    <property type="match status" value="1"/>
</dbReference>
<keyword evidence="7" id="KW-1185">Reference proteome</keyword>
<dbReference type="PROSITE" id="PS00092">
    <property type="entry name" value="N6_MTASE"/>
    <property type="match status" value="1"/>
</dbReference>
<dbReference type="SMART" id="SM00981">
    <property type="entry name" value="THUMP"/>
    <property type="match status" value="1"/>
</dbReference>
<evidence type="ECO:0000259" key="5">
    <source>
        <dbReference type="PROSITE" id="PS51165"/>
    </source>
</evidence>
<dbReference type="Pfam" id="PF02926">
    <property type="entry name" value="THUMP"/>
    <property type="match status" value="1"/>
</dbReference>
<feature type="compositionally biased region" description="Basic and acidic residues" evidence="4">
    <location>
        <begin position="395"/>
        <end position="409"/>
    </location>
</feature>
<dbReference type="InterPro" id="IPR002052">
    <property type="entry name" value="DNA_methylase_N6_adenine_CS"/>
</dbReference>
<reference evidence="7" key="1">
    <citation type="journal article" date="2019" name="Int. J. Syst. Evol. Microbiol.">
        <title>The Global Catalogue of Microorganisms (GCM) 10K type strain sequencing project: providing services to taxonomists for standard genome sequencing and annotation.</title>
        <authorList>
            <consortium name="The Broad Institute Genomics Platform"/>
            <consortium name="The Broad Institute Genome Sequencing Center for Infectious Disease"/>
            <person name="Wu L."/>
            <person name="Ma J."/>
        </authorList>
    </citation>
    <scope>NUCLEOTIDE SEQUENCE [LARGE SCALE GENOMIC DNA]</scope>
    <source>
        <strain evidence="7">CGMCC 1.14966</strain>
    </source>
</reference>
<evidence type="ECO:0000313" key="7">
    <source>
        <dbReference type="Proteomes" id="UP000637774"/>
    </source>
</evidence>